<proteinExistence type="inferred from homology"/>
<dbReference type="OrthoDB" id="9784492at2"/>
<dbReference type="NCBIfam" id="TIGR02667">
    <property type="entry name" value="moaB_proteo"/>
    <property type="match status" value="1"/>
</dbReference>
<protein>
    <recommendedName>
        <fullName evidence="3 5">Molybdenum cofactor biosynthesis protein B</fullName>
    </recommendedName>
</protein>
<dbReference type="NCBIfam" id="TIGR00177">
    <property type="entry name" value="molyb_syn"/>
    <property type="match status" value="1"/>
</dbReference>
<accession>A0A4Z0F899</accession>
<feature type="domain" description="MoaB/Mog" evidence="6">
    <location>
        <begin position="13"/>
        <end position="157"/>
    </location>
</feature>
<dbReference type="GO" id="GO:0006777">
    <property type="term" value="P:Mo-molybdopterin cofactor biosynthetic process"/>
    <property type="evidence" value="ECO:0007669"/>
    <property type="project" value="UniProtKB-UniRule"/>
</dbReference>
<keyword evidence="8" id="KW-1185">Reference proteome</keyword>
<dbReference type="InterPro" id="IPR013484">
    <property type="entry name" value="MoaB_proteobac"/>
</dbReference>
<evidence type="ECO:0000256" key="2">
    <source>
        <dbReference type="ARBA" id="ARBA00006112"/>
    </source>
</evidence>
<dbReference type="PANTHER" id="PTHR43232">
    <property type="entry name" value="MOLYBDENUM COFACTOR BIOSYNTHESIS PROTEIN B"/>
    <property type="match status" value="1"/>
</dbReference>
<comment type="pathway">
    <text evidence="1 5">Cofactor biosynthesis; molybdopterin biosynthesis.</text>
</comment>
<evidence type="ECO:0000256" key="1">
    <source>
        <dbReference type="ARBA" id="ARBA00005046"/>
    </source>
</evidence>
<gene>
    <name evidence="7" type="primary">moaB</name>
    <name evidence="7" type="ORF">E4680_11140</name>
</gene>
<comment type="function">
    <text evidence="5">May be involved in the biosynthesis of molybdopterin.</text>
</comment>
<evidence type="ECO:0000256" key="5">
    <source>
        <dbReference type="PIRNR" id="PIRNR006443"/>
    </source>
</evidence>
<comment type="caution">
    <text evidence="7">The sequence shown here is derived from an EMBL/GenBank/DDBJ whole genome shotgun (WGS) entry which is preliminary data.</text>
</comment>
<name>A0A4Z0F899_9GAMM</name>
<dbReference type="PIRSF" id="PIRSF006443">
    <property type="entry name" value="MoaB"/>
    <property type="match status" value="1"/>
</dbReference>
<dbReference type="PANTHER" id="PTHR43232:SF2">
    <property type="entry name" value="MOLYBDENUM COFACTOR BIOSYNTHESIS PROTEIN B"/>
    <property type="match status" value="1"/>
</dbReference>
<organism evidence="7 8">
    <name type="scientific">Candidatus Macondimonas diazotrophica</name>
    <dbReference type="NCBI Taxonomy" id="2305248"/>
    <lineage>
        <taxon>Bacteria</taxon>
        <taxon>Pseudomonadati</taxon>
        <taxon>Pseudomonadota</taxon>
        <taxon>Gammaproteobacteria</taxon>
        <taxon>Chromatiales</taxon>
        <taxon>Ectothiorhodospiraceae</taxon>
        <taxon>Candidatus Macondimonas</taxon>
    </lineage>
</organism>
<comment type="similarity">
    <text evidence="2 5">Belongs to the MoaB/Mog family.</text>
</comment>
<dbReference type="GO" id="GO:0005829">
    <property type="term" value="C:cytosol"/>
    <property type="evidence" value="ECO:0007669"/>
    <property type="project" value="TreeGrafter"/>
</dbReference>
<evidence type="ECO:0000256" key="4">
    <source>
        <dbReference type="ARBA" id="ARBA00023150"/>
    </source>
</evidence>
<dbReference type="PROSITE" id="PS01078">
    <property type="entry name" value="MOCF_BIOSYNTHESIS_1"/>
    <property type="match status" value="1"/>
</dbReference>
<dbReference type="RefSeq" id="WP_135282492.1">
    <property type="nucleotide sequence ID" value="NZ_SRIO01000016.1"/>
</dbReference>
<dbReference type="SMART" id="SM00852">
    <property type="entry name" value="MoCF_biosynth"/>
    <property type="match status" value="1"/>
</dbReference>
<reference evidence="7 8" key="1">
    <citation type="journal article" date="2019" name="ISME J.">
        <title>Candidatus Macondimonas diazotrophica, a novel gammaproteobacterial genus dominating crude-oil-contaminated coastal sediments.</title>
        <authorList>
            <person name="Karthikeyan S."/>
            <person name="Konstantinidis K."/>
        </authorList>
    </citation>
    <scope>NUCLEOTIDE SEQUENCE [LARGE SCALE GENOMIC DNA]</scope>
    <source>
        <strain evidence="7 8">KTK01</strain>
    </source>
</reference>
<dbReference type="Gene3D" id="3.40.980.10">
    <property type="entry name" value="MoaB/Mog-like domain"/>
    <property type="match status" value="1"/>
</dbReference>
<dbReference type="InterPro" id="IPR036425">
    <property type="entry name" value="MoaB/Mog-like_dom_sf"/>
</dbReference>
<evidence type="ECO:0000259" key="6">
    <source>
        <dbReference type="SMART" id="SM00852"/>
    </source>
</evidence>
<dbReference type="AlphaFoldDB" id="A0A4Z0F899"/>
<dbReference type="InterPro" id="IPR012245">
    <property type="entry name" value="MoaB"/>
</dbReference>
<dbReference type="Proteomes" id="UP000297890">
    <property type="component" value="Unassembled WGS sequence"/>
</dbReference>
<dbReference type="InterPro" id="IPR001453">
    <property type="entry name" value="MoaB/Mog_dom"/>
</dbReference>
<evidence type="ECO:0000313" key="8">
    <source>
        <dbReference type="Proteomes" id="UP000297890"/>
    </source>
</evidence>
<dbReference type="Pfam" id="PF00994">
    <property type="entry name" value="MoCF_biosynth"/>
    <property type="match status" value="1"/>
</dbReference>
<dbReference type="SUPFAM" id="SSF53218">
    <property type="entry name" value="Molybdenum cofactor biosynthesis proteins"/>
    <property type="match status" value="1"/>
</dbReference>
<dbReference type="InterPro" id="IPR008284">
    <property type="entry name" value="MoCF_biosynth_CS"/>
</dbReference>
<dbReference type="UniPathway" id="UPA00344"/>
<evidence type="ECO:0000313" key="7">
    <source>
        <dbReference type="EMBL" id="TFZ81723.1"/>
    </source>
</evidence>
<dbReference type="EMBL" id="SRIO01000016">
    <property type="protein sequence ID" value="TFZ81723.1"/>
    <property type="molecule type" value="Genomic_DNA"/>
</dbReference>
<keyword evidence="4 5" id="KW-0501">Molybdenum cofactor biosynthesis</keyword>
<evidence type="ECO:0000256" key="3">
    <source>
        <dbReference type="ARBA" id="ARBA00015262"/>
    </source>
</evidence>
<dbReference type="CDD" id="cd00886">
    <property type="entry name" value="MogA_MoaB"/>
    <property type="match status" value="1"/>
</dbReference>
<sequence>MPAQAEFRSLHCAVLTLSDSRTPQTDTSGDFLVSRLQGAGHRLRDRALLPDDLYQVRAKVSVWIADPAVEVIITTGGTGLTGRDRTPEAIEPLLDRRIDGFGELFRQLSFQEIGVSTLESRAFAGVANATVIFCLPGSRNACETGWDRIIQFQLDARHHPCNLVALLPRLNER</sequence>